<protein>
    <recommendedName>
        <fullName evidence="10">Cytochrome P450</fullName>
    </recommendedName>
</protein>
<dbReference type="AlphaFoldDB" id="A0AAV8YT08"/>
<evidence type="ECO:0000313" key="9">
    <source>
        <dbReference type="Proteomes" id="UP001162162"/>
    </source>
</evidence>
<comment type="cofactor">
    <cofactor evidence="1">
        <name>heme</name>
        <dbReference type="ChEBI" id="CHEBI:30413"/>
    </cofactor>
</comment>
<dbReference type="EMBL" id="JAPWTK010000046">
    <property type="protein sequence ID" value="KAJ8954578.1"/>
    <property type="molecule type" value="Genomic_DNA"/>
</dbReference>
<dbReference type="GO" id="GO:0005506">
    <property type="term" value="F:iron ion binding"/>
    <property type="evidence" value="ECO:0007669"/>
    <property type="project" value="InterPro"/>
</dbReference>
<dbReference type="Proteomes" id="UP001162162">
    <property type="component" value="Unassembled WGS sequence"/>
</dbReference>
<dbReference type="GO" id="GO:0004497">
    <property type="term" value="F:monooxygenase activity"/>
    <property type="evidence" value="ECO:0007669"/>
    <property type="project" value="UniProtKB-KW"/>
</dbReference>
<evidence type="ECO:0000256" key="7">
    <source>
        <dbReference type="ARBA" id="ARBA00023033"/>
    </source>
</evidence>
<dbReference type="SUPFAM" id="SSF48264">
    <property type="entry name" value="Cytochrome P450"/>
    <property type="match status" value="1"/>
</dbReference>
<dbReference type="GO" id="GO:0016705">
    <property type="term" value="F:oxidoreductase activity, acting on paired donors, with incorporation or reduction of molecular oxygen"/>
    <property type="evidence" value="ECO:0007669"/>
    <property type="project" value="InterPro"/>
</dbReference>
<dbReference type="InterPro" id="IPR050196">
    <property type="entry name" value="Cytochrome_P450_Monoox"/>
</dbReference>
<comment type="similarity">
    <text evidence="2">Belongs to the cytochrome P450 family.</text>
</comment>
<gene>
    <name evidence="8" type="ORF">NQ318_003109</name>
</gene>
<organism evidence="8 9">
    <name type="scientific">Aromia moschata</name>
    <dbReference type="NCBI Taxonomy" id="1265417"/>
    <lineage>
        <taxon>Eukaryota</taxon>
        <taxon>Metazoa</taxon>
        <taxon>Ecdysozoa</taxon>
        <taxon>Arthropoda</taxon>
        <taxon>Hexapoda</taxon>
        <taxon>Insecta</taxon>
        <taxon>Pterygota</taxon>
        <taxon>Neoptera</taxon>
        <taxon>Endopterygota</taxon>
        <taxon>Coleoptera</taxon>
        <taxon>Polyphaga</taxon>
        <taxon>Cucujiformia</taxon>
        <taxon>Chrysomeloidea</taxon>
        <taxon>Cerambycidae</taxon>
        <taxon>Cerambycinae</taxon>
        <taxon>Callichromatini</taxon>
        <taxon>Aromia</taxon>
    </lineage>
</organism>
<keyword evidence="4" id="KW-0479">Metal-binding</keyword>
<evidence type="ECO:0000256" key="5">
    <source>
        <dbReference type="ARBA" id="ARBA00023002"/>
    </source>
</evidence>
<evidence type="ECO:0008006" key="10">
    <source>
        <dbReference type="Google" id="ProtNLM"/>
    </source>
</evidence>
<keyword evidence="3" id="KW-0349">Heme</keyword>
<proteinExistence type="inferred from homology"/>
<comment type="caution">
    <text evidence="8">The sequence shown here is derived from an EMBL/GenBank/DDBJ whole genome shotgun (WGS) entry which is preliminary data.</text>
</comment>
<sequence>MFIEISENSTDFTDDDIINEAITFMLAGQDSVGAGIAFTLFYLAKHVEIQMKVIQEIDSIYERNSNLSITELNDMIFLEQCLKESLRLAPSVPIISRVLTEDVVLGFKFAILEMKVIISTILRYYKISLAPPHENLTFSYKTTLKAKDGIWLCLKPRHKGMSI</sequence>
<evidence type="ECO:0000256" key="1">
    <source>
        <dbReference type="ARBA" id="ARBA00001971"/>
    </source>
</evidence>
<evidence type="ECO:0000256" key="3">
    <source>
        <dbReference type="ARBA" id="ARBA00022617"/>
    </source>
</evidence>
<keyword evidence="6" id="KW-0408">Iron</keyword>
<dbReference type="PANTHER" id="PTHR24291">
    <property type="entry name" value="CYTOCHROME P450 FAMILY 4"/>
    <property type="match status" value="1"/>
</dbReference>
<keyword evidence="5" id="KW-0560">Oxidoreductase</keyword>
<evidence type="ECO:0000256" key="2">
    <source>
        <dbReference type="ARBA" id="ARBA00010617"/>
    </source>
</evidence>
<dbReference type="Gene3D" id="1.10.630.10">
    <property type="entry name" value="Cytochrome P450"/>
    <property type="match status" value="2"/>
</dbReference>
<keyword evidence="9" id="KW-1185">Reference proteome</keyword>
<dbReference type="GO" id="GO:0020037">
    <property type="term" value="F:heme binding"/>
    <property type="evidence" value="ECO:0007669"/>
    <property type="project" value="InterPro"/>
</dbReference>
<dbReference type="InterPro" id="IPR036396">
    <property type="entry name" value="Cyt_P450_sf"/>
</dbReference>
<evidence type="ECO:0000256" key="6">
    <source>
        <dbReference type="ARBA" id="ARBA00023004"/>
    </source>
</evidence>
<keyword evidence="7" id="KW-0503">Monooxygenase</keyword>
<accession>A0AAV8YT08</accession>
<dbReference type="InterPro" id="IPR001128">
    <property type="entry name" value="Cyt_P450"/>
</dbReference>
<evidence type="ECO:0000256" key="4">
    <source>
        <dbReference type="ARBA" id="ARBA00022723"/>
    </source>
</evidence>
<dbReference type="Pfam" id="PF00067">
    <property type="entry name" value="p450"/>
    <property type="match status" value="1"/>
</dbReference>
<reference evidence="8" key="1">
    <citation type="journal article" date="2023" name="Insect Mol. Biol.">
        <title>Genome sequencing provides insights into the evolution of gene families encoding plant cell wall-degrading enzymes in longhorned beetles.</title>
        <authorList>
            <person name="Shin N.R."/>
            <person name="Okamura Y."/>
            <person name="Kirsch R."/>
            <person name="Pauchet Y."/>
        </authorList>
    </citation>
    <scope>NUCLEOTIDE SEQUENCE</scope>
    <source>
        <strain evidence="8">AMC_N1</strain>
    </source>
</reference>
<name>A0AAV8YT08_9CUCU</name>
<evidence type="ECO:0000313" key="8">
    <source>
        <dbReference type="EMBL" id="KAJ8954578.1"/>
    </source>
</evidence>
<dbReference type="PANTHER" id="PTHR24291:SF177">
    <property type="entry name" value="CYTOCHROME P450 4AA1-RELATED"/>
    <property type="match status" value="1"/>
</dbReference>